<name>A0ACC2PL98_9HYME</name>
<sequence length="440" mass="48889">MVLITSIGLVHPGYVIPSANNDRRGCPSINFPTKQNADQLKAACWNSSVSAEKHPYHASIAFDCKGLNIIALFGVIISDQWILAATYLPSWTELGDLSPTVYVGSDEHGEGGSEHSANFIRIGSREELSLFKLMNPITFGPRVQPIEIIGSRNRVKSHDMVTLTAVQQIPFTSLNRKIMEAKFIVMSSDECINLLTDSHPHEADEQKAACWNSSVSIEKYPYHASIAFNCNGHEIQSHFGVIISDHYILAATYSPPWVKSENHLPIVYVGSDEHGNGGTVHKAILITIGLHRELSLFKLRNPITFGPRAQPIHLVKTGNGTKTKDVVTLTAVQQIPFVSLNRKVTETNVTVIGEEECRSLLSKSRPNDVSQCKGYLWVYHPLLNCSVWNKSVLTLRGQLAAIEIPYNSMRIHDTDSGSRTIDRYLDIAHYRALIRDRTGI</sequence>
<proteinExistence type="predicted"/>
<comment type="caution">
    <text evidence="1">The sequence shown here is derived from an EMBL/GenBank/DDBJ whole genome shotgun (WGS) entry which is preliminary data.</text>
</comment>
<organism evidence="1 2">
    <name type="scientific">Eretmocerus hayati</name>
    <dbReference type="NCBI Taxonomy" id="131215"/>
    <lineage>
        <taxon>Eukaryota</taxon>
        <taxon>Metazoa</taxon>
        <taxon>Ecdysozoa</taxon>
        <taxon>Arthropoda</taxon>
        <taxon>Hexapoda</taxon>
        <taxon>Insecta</taxon>
        <taxon>Pterygota</taxon>
        <taxon>Neoptera</taxon>
        <taxon>Endopterygota</taxon>
        <taxon>Hymenoptera</taxon>
        <taxon>Apocrita</taxon>
        <taxon>Proctotrupomorpha</taxon>
        <taxon>Chalcidoidea</taxon>
        <taxon>Aphelinidae</taxon>
        <taxon>Aphelininae</taxon>
        <taxon>Eretmocerus</taxon>
    </lineage>
</organism>
<gene>
    <name evidence="1" type="ORF">QAD02_018337</name>
</gene>
<evidence type="ECO:0000313" key="2">
    <source>
        <dbReference type="Proteomes" id="UP001239111"/>
    </source>
</evidence>
<evidence type="ECO:0000313" key="1">
    <source>
        <dbReference type="EMBL" id="KAJ8682545.1"/>
    </source>
</evidence>
<dbReference type="EMBL" id="CM056741">
    <property type="protein sequence ID" value="KAJ8682545.1"/>
    <property type="molecule type" value="Genomic_DNA"/>
</dbReference>
<dbReference type="Proteomes" id="UP001239111">
    <property type="component" value="Chromosome 1"/>
</dbReference>
<reference evidence="1" key="1">
    <citation type="submission" date="2023-04" db="EMBL/GenBank/DDBJ databases">
        <title>A chromosome-level genome assembly of the parasitoid wasp Eretmocerus hayati.</title>
        <authorList>
            <person name="Zhong Y."/>
            <person name="Liu S."/>
            <person name="Liu Y."/>
        </authorList>
    </citation>
    <scope>NUCLEOTIDE SEQUENCE</scope>
    <source>
        <strain evidence="1">ZJU_SS_LIU_2023</strain>
    </source>
</reference>
<keyword evidence="2" id="KW-1185">Reference proteome</keyword>
<protein>
    <submittedName>
        <fullName evidence="1">Uncharacterized protein</fullName>
    </submittedName>
</protein>
<accession>A0ACC2PL98</accession>